<evidence type="ECO:0000313" key="2">
    <source>
        <dbReference type="EMBL" id="OEU06307.1"/>
    </source>
</evidence>
<dbReference type="EMBL" id="KV784415">
    <property type="protein sequence ID" value="OEU06307.1"/>
    <property type="molecule type" value="Genomic_DNA"/>
</dbReference>
<accession>A0A1E7EKA8</accession>
<feature type="compositionally biased region" description="Polar residues" evidence="1">
    <location>
        <begin position="129"/>
        <end position="147"/>
    </location>
</feature>
<sequence>MSTVPVKQMMRSSYRNRPTKNMLVSSPPSMKDDHRKQLILPKFVTLPSKRVPMGRRISNDSCSNISYNTNTSSNSKVVVVEEEEEEEEEHGNDHIEGRSNGHRRLHHPRRHSDSQMHSRNPKLRPPSTPDSVASFSTKSQNKLSTIDTYRPTKHSTSRKCETLPPPKSEYNLYTMFFNNNSTTKRPKKKKKTVICKDVSHQYNEKGVLRRTTVIRKKRPNVRLKHIT</sequence>
<feature type="region of interest" description="Disordered" evidence="1">
    <location>
        <begin position="1"/>
        <end position="34"/>
    </location>
</feature>
<evidence type="ECO:0000313" key="3">
    <source>
        <dbReference type="Proteomes" id="UP000095751"/>
    </source>
</evidence>
<dbReference type="InParanoid" id="A0A1E7EKA8"/>
<keyword evidence="3" id="KW-1185">Reference proteome</keyword>
<feature type="compositionally biased region" description="Basic residues" evidence="1">
    <location>
        <begin position="100"/>
        <end position="110"/>
    </location>
</feature>
<feature type="compositionally biased region" description="Polar residues" evidence="1">
    <location>
        <begin position="1"/>
        <end position="16"/>
    </location>
</feature>
<dbReference type="Proteomes" id="UP000095751">
    <property type="component" value="Unassembled WGS sequence"/>
</dbReference>
<protein>
    <submittedName>
        <fullName evidence="2">Uncharacterized protein</fullName>
    </submittedName>
</protein>
<name>A0A1E7EKA8_9STRA</name>
<dbReference type="AlphaFoldDB" id="A0A1E7EKA8"/>
<organism evidence="2 3">
    <name type="scientific">Fragilariopsis cylindrus CCMP1102</name>
    <dbReference type="NCBI Taxonomy" id="635003"/>
    <lineage>
        <taxon>Eukaryota</taxon>
        <taxon>Sar</taxon>
        <taxon>Stramenopiles</taxon>
        <taxon>Ochrophyta</taxon>
        <taxon>Bacillariophyta</taxon>
        <taxon>Bacillariophyceae</taxon>
        <taxon>Bacillariophycidae</taxon>
        <taxon>Bacillariales</taxon>
        <taxon>Bacillariaceae</taxon>
        <taxon>Fragilariopsis</taxon>
    </lineage>
</organism>
<dbReference type="KEGG" id="fcy:FRACYDRAFT_266089"/>
<reference evidence="2 3" key="1">
    <citation type="submission" date="2016-09" db="EMBL/GenBank/DDBJ databases">
        <title>Extensive genetic diversity and differential bi-allelic expression allows diatom success in the polar Southern Ocean.</title>
        <authorList>
            <consortium name="DOE Joint Genome Institute"/>
            <person name="Mock T."/>
            <person name="Otillar R.P."/>
            <person name="Strauss J."/>
            <person name="Dupont C."/>
            <person name="Frickenhaus S."/>
            <person name="Maumus F."/>
            <person name="Mcmullan M."/>
            <person name="Sanges R."/>
            <person name="Schmutz J."/>
            <person name="Toseland A."/>
            <person name="Valas R."/>
            <person name="Veluchamy A."/>
            <person name="Ward B.J."/>
            <person name="Allen A."/>
            <person name="Barry K."/>
            <person name="Falciatore A."/>
            <person name="Ferrante M."/>
            <person name="Fortunato A.E."/>
            <person name="Gloeckner G."/>
            <person name="Gruber A."/>
            <person name="Hipkin R."/>
            <person name="Janech M."/>
            <person name="Kroth P."/>
            <person name="Leese F."/>
            <person name="Lindquist E."/>
            <person name="Lyon B.R."/>
            <person name="Martin J."/>
            <person name="Mayer C."/>
            <person name="Parker M."/>
            <person name="Quesneville H."/>
            <person name="Raymond J."/>
            <person name="Uhlig C."/>
            <person name="Valentin K.U."/>
            <person name="Worden A.Z."/>
            <person name="Armbrust E.V."/>
            <person name="Bowler C."/>
            <person name="Green B."/>
            <person name="Moulton V."/>
            <person name="Van Oosterhout C."/>
            <person name="Grigoriev I."/>
        </authorList>
    </citation>
    <scope>NUCLEOTIDE SEQUENCE [LARGE SCALE GENOMIC DNA]</scope>
    <source>
        <strain evidence="2 3">CCMP1102</strain>
    </source>
</reference>
<proteinExistence type="predicted"/>
<evidence type="ECO:0000256" key="1">
    <source>
        <dbReference type="SAM" id="MobiDB-lite"/>
    </source>
</evidence>
<gene>
    <name evidence="2" type="ORF">FRACYDRAFT_266089</name>
</gene>
<feature type="region of interest" description="Disordered" evidence="1">
    <location>
        <begin position="54"/>
        <end position="163"/>
    </location>
</feature>
<feature type="compositionally biased region" description="Acidic residues" evidence="1">
    <location>
        <begin position="80"/>
        <end position="90"/>
    </location>
</feature>
<feature type="compositionally biased region" description="Low complexity" evidence="1">
    <location>
        <begin position="61"/>
        <end position="78"/>
    </location>
</feature>